<dbReference type="InterPro" id="IPR000504">
    <property type="entry name" value="RRM_dom"/>
</dbReference>
<dbReference type="STRING" id="7955.ENSDARP00000124123"/>
<reference evidence="5" key="1">
    <citation type="submission" date="2011-07" db="UniProtKB">
        <authorList>
            <consortium name="Ensembl"/>
        </authorList>
    </citation>
    <scope>IDENTIFICATION</scope>
    <source>
        <strain evidence="5">Tuebingen</strain>
    </source>
</reference>
<feature type="domain" description="RRM" evidence="4">
    <location>
        <begin position="115"/>
        <end position="194"/>
    </location>
</feature>
<dbReference type="Gene3D" id="3.30.70.330">
    <property type="match status" value="3"/>
</dbReference>
<evidence type="ECO:0000313" key="7">
    <source>
        <dbReference type="RefSeq" id="XP_005165391.1"/>
    </source>
</evidence>
<keyword evidence="6" id="KW-1185">Reference proteome</keyword>
<dbReference type="CTD" id="2926"/>
<dbReference type="GO" id="GO:0003723">
    <property type="term" value="F:RNA binding"/>
    <property type="evidence" value="ECO:0000318"/>
    <property type="project" value="GO_Central"/>
</dbReference>
<dbReference type="SUPFAM" id="SSF54928">
    <property type="entry name" value="RNA-binding domain, RBD"/>
    <property type="match status" value="2"/>
</dbReference>
<dbReference type="OrthoDB" id="431068at2759"/>
<reference evidence="5 6" key="2">
    <citation type="journal article" date="2013" name="Nature">
        <title>The zebrafish reference genome sequence and its relationship to the human genome.</title>
        <authorList>
            <consortium name="Genome Reference Consortium Zebrafish"/>
            <person name="Howe K."/>
            <person name="Clark M.D."/>
            <person name="Torroja C.F."/>
            <person name="Torrance J."/>
            <person name="Berthelot C."/>
            <person name="Muffato M."/>
            <person name="Collins J.E."/>
            <person name="Humphray S."/>
            <person name="McLaren K."/>
            <person name="Matthews L."/>
            <person name="McLaren S."/>
            <person name="Sealy I."/>
            <person name="Caccamo M."/>
            <person name="Churcher C."/>
            <person name="Scott C."/>
            <person name="Barrett J.C."/>
            <person name="Koch R."/>
            <person name="Rauch G.J."/>
            <person name="White S."/>
            <person name="Chow W."/>
            <person name="Kilian B."/>
            <person name="Quintais L.T."/>
            <person name="Guerra-Assuncao J.A."/>
            <person name="Zhou Y."/>
            <person name="Gu Y."/>
            <person name="Yen J."/>
            <person name="Vogel J.H."/>
            <person name="Eyre T."/>
            <person name="Redmond S."/>
            <person name="Banerjee R."/>
            <person name="Chi J."/>
            <person name="Fu B."/>
            <person name="Langley E."/>
            <person name="Maguire S.F."/>
            <person name="Laird G.K."/>
            <person name="Lloyd D."/>
            <person name="Kenyon E."/>
            <person name="Donaldson S."/>
            <person name="Sehra H."/>
            <person name="Almeida-King J."/>
            <person name="Loveland J."/>
            <person name="Trevanion S."/>
            <person name="Jones M."/>
            <person name="Quail M."/>
            <person name="Willey D."/>
            <person name="Hunt A."/>
            <person name="Burton J."/>
            <person name="Sims S."/>
            <person name="McLay K."/>
            <person name="Plumb B."/>
            <person name="Davis J."/>
            <person name="Clee C."/>
            <person name="Oliver K."/>
            <person name="Clark R."/>
            <person name="Riddle C."/>
            <person name="Elliot D."/>
            <person name="Eliott D."/>
            <person name="Threadgold G."/>
            <person name="Harden G."/>
            <person name="Ware D."/>
            <person name="Begum S."/>
            <person name="Mortimore B."/>
            <person name="Mortimer B."/>
            <person name="Kerry G."/>
            <person name="Heath P."/>
            <person name="Phillimore B."/>
            <person name="Tracey A."/>
            <person name="Corby N."/>
            <person name="Dunn M."/>
            <person name="Johnson C."/>
            <person name="Wood J."/>
            <person name="Clark S."/>
            <person name="Pelan S."/>
            <person name="Griffiths G."/>
            <person name="Smith M."/>
            <person name="Glithero R."/>
            <person name="Howden P."/>
            <person name="Barker N."/>
            <person name="Lloyd C."/>
            <person name="Stevens C."/>
            <person name="Harley J."/>
            <person name="Holt K."/>
            <person name="Panagiotidis G."/>
            <person name="Lovell J."/>
            <person name="Beasley H."/>
            <person name="Henderson C."/>
            <person name="Gordon D."/>
            <person name="Auger K."/>
            <person name="Wright D."/>
            <person name="Collins J."/>
            <person name="Raisen C."/>
            <person name="Dyer L."/>
            <person name="Leung K."/>
            <person name="Robertson L."/>
            <person name="Ambridge K."/>
            <person name="Leongamornlert D."/>
            <person name="McGuire S."/>
            <person name="Gilderthorp R."/>
            <person name="Griffiths C."/>
            <person name="Manthravadi D."/>
            <person name="Nichol S."/>
            <person name="Barker G."/>
            <person name="Whitehead S."/>
            <person name="Kay M."/>
            <person name="Brown J."/>
            <person name="Murnane C."/>
            <person name="Gray E."/>
            <person name="Humphries M."/>
            <person name="Sycamore N."/>
            <person name="Barker D."/>
            <person name="Saunders D."/>
            <person name="Wallis J."/>
            <person name="Babbage A."/>
            <person name="Hammond S."/>
            <person name="Mashreghi-Mohammadi M."/>
            <person name="Barr L."/>
            <person name="Martin S."/>
            <person name="Wray P."/>
            <person name="Ellington A."/>
            <person name="Matthews N."/>
            <person name="Ellwood M."/>
            <person name="Woodmansey R."/>
            <person name="Clark G."/>
            <person name="Cooper J."/>
            <person name="Cooper J."/>
            <person name="Tromans A."/>
            <person name="Grafham D."/>
            <person name="Skuce C."/>
            <person name="Pandian R."/>
            <person name="Andrews R."/>
            <person name="Harrison E."/>
            <person name="Kimberley A."/>
            <person name="Garnett J."/>
            <person name="Fosker N."/>
            <person name="Hall R."/>
            <person name="Garner P."/>
            <person name="Kelly D."/>
            <person name="Bird C."/>
            <person name="Palmer S."/>
            <person name="Gehring I."/>
            <person name="Berger A."/>
            <person name="Dooley C.M."/>
            <person name="Ersan-Urun Z."/>
            <person name="Eser C."/>
            <person name="Geiger H."/>
            <person name="Geisler M."/>
            <person name="Karotki L."/>
            <person name="Kirn A."/>
            <person name="Konantz J."/>
            <person name="Konantz M."/>
            <person name="Oberlander M."/>
            <person name="Rudolph-Geiger S."/>
            <person name="Teucke M."/>
            <person name="Lanz C."/>
            <person name="Raddatz G."/>
            <person name="Osoegawa K."/>
            <person name="Zhu B."/>
            <person name="Rapp A."/>
            <person name="Widaa S."/>
            <person name="Langford C."/>
            <person name="Yang F."/>
            <person name="Schuster S.C."/>
            <person name="Carter N.P."/>
            <person name="Harrow J."/>
            <person name="Ning Z."/>
            <person name="Herrero J."/>
            <person name="Searle S.M."/>
            <person name="Enright A."/>
            <person name="Geisler R."/>
            <person name="Plasterk R.H."/>
            <person name="Lee C."/>
            <person name="Westerfield M."/>
            <person name="de Jong P.J."/>
            <person name="Zon L.I."/>
            <person name="Postlethwait J.H."/>
            <person name="Nusslein-Volhard C."/>
            <person name="Hubbard T.J."/>
            <person name="Roest Crollius H."/>
            <person name="Rogers J."/>
            <person name="Stemple D.L."/>
        </authorList>
    </citation>
    <scope>NUCLEOTIDE SEQUENCE [LARGE SCALE GENOMIC DNA]</scope>
    <source>
        <strain evidence="5">Tuebingen</strain>
    </source>
</reference>
<evidence type="ECO:0000256" key="2">
    <source>
        <dbReference type="ARBA" id="ARBA00022884"/>
    </source>
</evidence>
<keyword evidence="1" id="KW-0677">Repeat</keyword>
<protein>
    <submittedName>
        <fullName evidence="5">G-rich RNA sequence-binding factor 1</fullName>
    </submittedName>
    <submittedName>
        <fullName evidence="7">G-rich sequence factor 1 isoform X1</fullName>
    </submittedName>
</protein>
<evidence type="ECO:0000256" key="3">
    <source>
        <dbReference type="PROSITE-ProRule" id="PRU00176"/>
    </source>
</evidence>
<dbReference type="Ensembl" id="ENSDART00000149868.3">
    <property type="protein sequence ID" value="ENSDARP00000124123.1"/>
    <property type="gene ID" value="ENSDARG00000053021.9"/>
</dbReference>
<dbReference type="AGR" id="ZFIN:ZDB-GENE-060825-196"/>
<proteinExistence type="evidence at protein level"/>
<dbReference type="ExpressionAtlas" id="F8W4V6">
    <property type="expression patterns" value="baseline"/>
</dbReference>
<dbReference type="InterPro" id="IPR035979">
    <property type="entry name" value="RBD_domain_sf"/>
</dbReference>
<dbReference type="OMA" id="SRKHHMQ"/>
<reference evidence="7" key="3">
    <citation type="submission" date="2025-04" db="UniProtKB">
        <authorList>
            <consortium name="RefSeq"/>
        </authorList>
    </citation>
    <scope>IDENTIFICATION</scope>
    <source>
        <strain evidence="7">Tuebingen</strain>
    </source>
</reference>
<keyword evidence="9" id="KW-1267">Proteomics identification</keyword>
<sequence>MFRVSRRFKFNFAQFKMSGLSRSALLFSLVRCVRRSPRFPCLETLNHSKTAQLTSARGLSVHSLTTRYLADCKAKNPWMFSQRSLCSEAPSKDDEYPPLPEYTPGSEENQAKELFIVQAKGLPWSCTAEDIMSFFSECRIRGGVNGVHILYNKYGKPSGQAFIELEHEEDVGKALDQHRHYLRDRFIEVREVTNKDAEAILKASKERVETDTVVRLRGLPYSCTEGDIIRFFSGLDVVEDGVTIILNRRGKSSGDAFVEFATKAMAEKALKKDREILGNRYIEIFPAMKSAIPSQNRSWQNDRVFTPRAEDPPLRNTTVTKNVIHMRGLPFDAKAEDIVKFFAPVRLMKVVVEFGPEGKPTGEAEAYFKTHEDAVLAMSKDREFIMERYIELYLNSCPPSEER</sequence>
<dbReference type="GO" id="GO:0043484">
    <property type="term" value="P:regulation of RNA splicing"/>
    <property type="evidence" value="ECO:0000318"/>
    <property type="project" value="GO_Central"/>
</dbReference>
<accession>F8W4V6</accession>
<dbReference type="InterPro" id="IPR012677">
    <property type="entry name" value="Nucleotide-bd_a/b_plait_sf"/>
</dbReference>
<organism evidence="5">
    <name type="scientific">Danio rerio</name>
    <name type="common">Zebrafish</name>
    <name type="synonym">Brachydanio rerio</name>
    <dbReference type="NCBI Taxonomy" id="7955"/>
    <lineage>
        <taxon>Eukaryota</taxon>
        <taxon>Metazoa</taxon>
        <taxon>Chordata</taxon>
        <taxon>Craniata</taxon>
        <taxon>Vertebrata</taxon>
        <taxon>Euteleostomi</taxon>
        <taxon>Actinopterygii</taxon>
        <taxon>Neopterygii</taxon>
        <taxon>Teleostei</taxon>
        <taxon>Ostariophysi</taxon>
        <taxon>Cypriniformes</taxon>
        <taxon>Danionidae</taxon>
        <taxon>Danioninae</taxon>
        <taxon>Danio</taxon>
    </lineage>
</organism>
<dbReference type="PhylomeDB" id="F8W4V6"/>
<dbReference type="GO" id="GO:1990904">
    <property type="term" value="C:ribonucleoprotein complex"/>
    <property type="evidence" value="ECO:0000318"/>
    <property type="project" value="GO_Central"/>
</dbReference>
<evidence type="ECO:0000313" key="8">
    <source>
        <dbReference type="ZFIN" id="ZDB-GENE-060825-196"/>
    </source>
</evidence>
<dbReference type="PANTHER" id="PTHR13976">
    <property type="entry name" value="HETEROGENEOUS NUCLEAR RIBONUCLEOPROTEIN-RELATED"/>
    <property type="match status" value="1"/>
</dbReference>
<dbReference type="eggNOG" id="KOG4211">
    <property type="taxonomic scope" value="Eukaryota"/>
</dbReference>
<gene>
    <name evidence="5 7 8" type="primary">grsf1</name>
    <name evidence="7" type="synonym">wu:fb62c04</name>
    <name evidence="7" type="synonym">zgc:153305</name>
</gene>
<dbReference type="Bgee" id="ENSDARG00000053021">
    <property type="expression patterns" value="Expressed in muscle tissue and 29 other cell types or tissues"/>
</dbReference>
<dbReference type="ZFIN" id="ZDB-GENE-060825-196">
    <property type="gene designation" value="grsf1"/>
</dbReference>
<dbReference type="SMR" id="F8W4V6"/>
<dbReference type="GeneID" id="563249"/>
<dbReference type="Pfam" id="PF00076">
    <property type="entry name" value="RRM_1"/>
    <property type="match status" value="2"/>
</dbReference>
<dbReference type="HOGENOM" id="CLU_032003_0_0_1"/>
<feature type="domain" description="RRM" evidence="4">
    <location>
        <begin position="212"/>
        <end position="289"/>
    </location>
</feature>
<keyword evidence="2 3" id="KW-0694">RNA-binding</keyword>
<dbReference type="InterPro" id="IPR050666">
    <property type="entry name" value="ESRP"/>
</dbReference>
<dbReference type="AlphaFoldDB" id="F8W4V6"/>
<dbReference type="GeneTree" id="ENSGT00940000165677"/>
<accession>A0A8M2BCT6</accession>
<dbReference type="GO" id="GO:0005654">
    <property type="term" value="C:nucleoplasm"/>
    <property type="evidence" value="ECO:0000318"/>
    <property type="project" value="GO_Central"/>
</dbReference>
<evidence type="ECO:0000259" key="4">
    <source>
        <dbReference type="PROSITE" id="PS50102"/>
    </source>
</evidence>
<evidence type="ECO:0000256" key="1">
    <source>
        <dbReference type="ARBA" id="ARBA00022737"/>
    </source>
</evidence>
<evidence type="ECO:0000313" key="6">
    <source>
        <dbReference type="Proteomes" id="UP000000437"/>
    </source>
</evidence>
<dbReference type="RefSeq" id="XP_005165391.1">
    <property type="nucleotide sequence ID" value="XM_005165334.3"/>
</dbReference>
<dbReference type="EMBL" id="BX323596">
    <property type="status" value="NOT_ANNOTATED_CDS"/>
    <property type="molecule type" value="Genomic_DNA"/>
</dbReference>
<dbReference type="CDD" id="cd12504">
    <property type="entry name" value="RRM2_hnRNPH_CRSF1_like"/>
    <property type="match status" value="1"/>
</dbReference>
<dbReference type="Proteomes" id="UP000000437">
    <property type="component" value="Chromosome 5"/>
</dbReference>
<name>F8W4V6_DANRE</name>
<dbReference type="SMART" id="SM00360">
    <property type="entry name" value="RRM"/>
    <property type="match status" value="3"/>
</dbReference>
<dbReference type="PROSITE" id="PS50102">
    <property type="entry name" value="RRM"/>
    <property type="match status" value="2"/>
</dbReference>
<evidence type="ECO:0007829" key="9">
    <source>
        <dbReference type="PeptideAtlas" id="F8W4V6"/>
    </source>
</evidence>
<evidence type="ECO:0000313" key="5">
    <source>
        <dbReference type="Ensembl" id="ENSDARP00000124123"/>
    </source>
</evidence>
<dbReference type="PaxDb" id="7955-ENSDARP00000124123"/>